<dbReference type="Gene3D" id="2.120.10.30">
    <property type="entry name" value="TolB, C-terminal domain"/>
    <property type="match status" value="1"/>
</dbReference>
<dbReference type="SUPFAM" id="SSF53474">
    <property type="entry name" value="alpha/beta-Hydrolases"/>
    <property type="match status" value="1"/>
</dbReference>
<dbReference type="STRING" id="908615.SAMN05421540_10216"/>
<evidence type="ECO:0000313" key="7">
    <source>
        <dbReference type="EMBL" id="SDZ86907.1"/>
    </source>
</evidence>
<dbReference type="PANTHER" id="PTHR42776:SF13">
    <property type="entry name" value="DIPEPTIDYL-PEPTIDASE 5"/>
    <property type="match status" value="1"/>
</dbReference>
<dbReference type="InterPro" id="IPR001375">
    <property type="entry name" value="Peptidase_S9_cat"/>
</dbReference>
<dbReference type="Pfam" id="PF00930">
    <property type="entry name" value="DPPIV_N"/>
    <property type="match status" value="1"/>
</dbReference>
<evidence type="ECO:0000256" key="1">
    <source>
        <dbReference type="ARBA" id="ARBA00010040"/>
    </source>
</evidence>
<dbReference type="GO" id="GO:0004252">
    <property type="term" value="F:serine-type endopeptidase activity"/>
    <property type="evidence" value="ECO:0007669"/>
    <property type="project" value="TreeGrafter"/>
</dbReference>
<feature type="domain" description="Peptidase S9 prolyl oligopeptidase catalytic" evidence="5">
    <location>
        <begin position="439"/>
        <end position="650"/>
    </location>
</feature>
<evidence type="ECO:0000256" key="2">
    <source>
        <dbReference type="ARBA" id="ARBA00022670"/>
    </source>
</evidence>
<keyword evidence="2" id="KW-0645">Protease</keyword>
<keyword evidence="8" id="KW-1185">Reference proteome</keyword>
<dbReference type="FunFam" id="3.40.50.1820:FF:000028">
    <property type="entry name" value="S9 family peptidase"/>
    <property type="match status" value="1"/>
</dbReference>
<keyword evidence="4" id="KW-0378">Hydrolase</keyword>
<dbReference type="GO" id="GO:0004177">
    <property type="term" value="F:aminopeptidase activity"/>
    <property type="evidence" value="ECO:0007669"/>
    <property type="project" value="UniProtKB-KW"/>
</dbReference>
<evidence type="ECO:0000313" key="8">
    <source>
        <dbReference type="Proteomes" id="UP000198820"/>
    </source>
</evidence>
<sequence>MIAFGRQSYFNFKFVRNSNYIFMKQIFVFLLAFVASIVTAQDVMTPEQLIQLKKVSGKGISKDGKFVVFSSSQYNLENNSSETKYYKIPLKGGEAEEISSLEKLLQQSQISPNGKYELFTKPVKLQKVTGQDFYSDVPESDVKIYTSLNYRHWDEWQEGQFNHVFYKKVGEENAIDIMPNEAFDSPTKPFGGPEDYIWNPDGTEILYVSKKLSGTDYAVSTNTDIYAYNLKTQKTRNLTPENKGYDTSPAFSNKGELAWLQMKRDGYESDKNDIIISRDGKHINLTTNWDGTVNNFKWSENGKTIYFVAPVKGTVQLFEIKAKANQKPKQITEGQFDIQSVVGQNKRDLVVARQDMNHATELYVVNSKNGKMRQLTHQNKDVYDNIKLGKIEKRMTTTTDGKEMLSWVAYPPNFDKNKKYPTILYCQGGPQGALSQFYSFRWNFQLMAAQGYIVIAPNRRGMPGYGVEWNEQISKDYGGQNMEDYLAAIDYIAQESYVDNERLACIGASYGGYSAFYLAGNHDNRFKSFIAHDGIFNWNSMYGTTEEMFFVNWDLGGAYWEKNNEAAQKAYNEFNPINYVQNWNTPILIIQGGLDFRVPIGQGLEAFQAAQLQGIKSKLLYFPEENHWVLNGQNSLVWQREFYKWLKETL</sequence>
<dbReference type="InterPro" id="IPR002469">
    <property type="entry name" value="Peptidase_S9B_N"/>
</dbReference>
<gene>
    <name evidence="7" type="ORF">SAMN05421540_10216</name>
</gene>
<dbReference type="Gene3D" id="3.40.50.1820">
    <property type="entry name" value="alpha/beta hydrolase"/>
    <property type="match status" value="1"/>
</dbReference>
<dbReference type="GO" id="GO:0006508">
    <property type="term" value="P:proteolysis"/>
    <property type="evidence" value="ECO:0007669"/>
    <property type="project" value="UniProtKB-KW"/>
</dbReference>
<comment type="similarity">
    <text evidence="1">Belongs to the peptidase S9C family.</text>
</comment>
<proteinExistence type="inferred from homology"/>
<evidence type="ECO:0000259" key="6">
    <source>
        <dbReference type="Pfam" id="PF00930"/>
    </source>
</evidence>
<dbReference type="EMBL" id="FNQF01000002">
    <property type="protein sequence ID" value="SDZ86907.1"/>
    <property type="molecule type" value="Genomic_DNA"/>
</dbReference>
<reference evidence="7 8" key="1">
    <citation type="submission" date="2016-10" db="EMBL/GenBank/DDBJ databases">
        <authorList>
            <person name="de Groot N.N."/>
        </authorList>
    </citation>
    <scope>NUCLEOTIDE SEQUENCE [LARGE SCALE GENOMIC DNA]</scope>
    <source>
        <strain evidence="7 8">DSM 23581</strain>
    </source>
</reference>
<evidence type="ECO:0000259" key="5">
    <source>
        <dbReference type="Pfam" id="PF00326"/>
    </source>
</evidence>
<evidence type="ECO:0000256" key="3">
    <source>
        <dbReference type="ARBA" id="ARBA00022729"/>
    </source>
</evidence>
<dbReference type="SUPFAM" id="SSF82171">
    <property type="entry name" value="DPP6 N-terminal domain-like"/>
    <property type="match status" value="1"/>
</dbReference>
<organism evidence="7 8">
    <name type="scientific">Psychroflexus halocasei</name>
    <dbReference type="NCBI Taxonomy" id="908615"/>
    <lineage>
        <taxon>Bacteria</taxon>
        <taxon>Pseudomonadati</taxon>
        <taxon>Bacteroidota</taxon>
        <taxon>Flavobacteriia</taxon>
        <taxon>Flavobacteriales</taxon>
        <taxon>Flavobacteriaceae</taxon>
        <taxon>Psychroflexus</taxon>
    </lineage>
</organism>
<keyword evidence="7" id="KW-0031">Aminopeptidase</keyword>
<name>A0A1H3WIB6_9FLAO</name>
<protein>
    <submittedName>
        <fullName evidence="7">Dipeptidyl aminopeptidase/acylaminoacyl peptidase</fullName>
    </submittedName>
</protein>
<evidence type="ECO:0000256" key="4">
    <source>
        <dbReference type="ARBA" id="ARBA00022801"/>
    </source>
</evidence>
<dbReference type="InterPro" id="IPR029058">
    <property type="entry name" value="AB_hydrolase_fold"/>
</dbReference>
<dbReference type="InterPro" id="IPR011042">
    <property type="entry name" value="6-blade_b-propeller_TolB-like"/>
</dbReference>
<accession>A0A1H3WIB6</accession>
<dbReference type="Pfam" id="PF00326">
    <property type="entry name" value="Peptidase_S9"/>
    <property type="match status" value="1"/>
</dbReference>
<dbReference type="Proteomes" id="UP000198820">
    <property type="component" value="Unassembled WGS sequence"/>
</dbReference>
<keyword evidence="3" id="KW-0732">Signal</keyword>
<dbReference type="AlphaFoldDB" id="A0A1H3WIB6"/>
<feature type="domain" description="Dipeptidylpeptidase IV N-terminal" evidence="6">
    <location>
        <begin position="291"/>
        <end position="388"/>
    </location>
</feature>
<dbReference type="PANTHER" id="PTHR42776">
    <property type="entry name" value="SERINE PEPTIDASE S9 FAMILY MEMBER"/>
    <property type="match status" value="1"/>
</dbReference>